<dbReference type="KEGG" id="bid:Bind_3734"/>
<dbReference type="RefSeq" id="WP_012382898.1">
    <property type="nucleotide sequence ID" value="NC_010580.1"/>
</dbReference>
<protein>
    <submittedName>
        <fullName evidence="2">Uncharacterized protein</fullName>
    </submittedName>
</protein>
<gene>
    <name evidence="2" type="ordered locus">Bind_3734</name>
</gene>
<reference evidence="2 3" key="1">
    <citation type="submission" date="2008-03" db="EMBL/GenBank/DDBJ databases">
        <title>Complete sequence of plasmid1 of Beijerinckia indica subsp. indica ATCC 9039.</title>
        <authorList>
            <consortium name="US DOE Joint Genome Institute"/>
            <person name="Copeland A."/>
            <person name="Lucas S."/>
            <person name="Lapidus A."/>
            <person name="Glavina del Rio T."/>
            <person name="Dalin E."/>
            <person name="Tice H."/>
            <person name="Bruce D."/>
            <person name="Goodwin L."/>
            <person name="Pitluck S."/>
            <person name="LaButti K."/>
            <person name="Schmutz J."/>
            <person name="Larimer F."/>
            <person name="Land M."/>
            <person name="Hauser L."/>
            <person name="Kyrpides N."/>
            <person name="Mikhailova N."/>
            <person name="Dunfield P.F."/>
            <person name="Dedysh S.N."/>
            <person name="Liesack W."/>
            <person name="Saw J.H."/>
            <person name="Alam M."/>
            <person name="Chen Y."/>
            <person name="Murrell J.C."/>
            <person name="Richardson P."/>
        </authorList>
    </citation>
    <scope>NUCLEOTIDE SEQUENCE [LARGE SCALE GENOMIC DNA]</scope>
    <source>
        <strain evidence="3">ATCC 9039 / DSM 1715 / NCIMB 8712</strain>
        <plasmid evidence="2 3">pBIND01</plasmid>
    </source>
</reference>
<dbReference type="OrthoDB" id="8450873at2"/>
<dbReference type="HOGENOM" id="CLU_2191850_0_0_5"/>
<geneLocation type="plasmid" evidence="2 3">
    <name>pBIND01</name>
</geneLocation>
<accession>B2IL85</accession>
<dbReference type="EMBL" id="CP001017">
    <property type="protein sequence ID" value="ACB97285.1"/>
    <property type="molecule type" value="Genomic_DNA"/>
</dbReference>
<evidence type="ECO:0000313" key="3">
    <source>
        <dbReference type="Proteomes" id="UP000001695"/>
    </source>
</evidence>
<sequence length="108" mass="12569">MKERVAQPNPEQPTSSPPEAKLSSLFQHFNHEAARREGWDLIAEGHYADGDAKIQIQTTRGTSPFREDRDAWKHVVDEARKYSQLHRDALDLIDRREQMAIFTVHGFW</sequence>
<name>B2IL85_BEII9</name>
<evidence type="ECO:0000313" key="2">
    <source>
        <dbReference type="EMBL" id="ACB97285.1"/>
    </source>
</evidence>
<feature type="region of interest" description="Disordered" evidence="1">
    <location>
        <begin position="1"/>
        <end position="21"/>
    </location>
</feature>
<keyword evidence="2" id="KW-0614">Plasmid</keyword>
<evidence type="ECO:0000256" key="1">
    <source>
        <dbReference type="SAM" id="MobiDB-lite"/>
    </source>
</evidence>
<dbReference type="Proteomes" id="UP000001695">
    <property type="component" value="Plasmid pBIND01"/>
</dbReference>
<organism evidence="2 3">
    <name type="scientific">Beijerinckia indica subsp. indica (strain ATCC 9039 / DSM 1715 / NCIMB 8712)</name>
    <dbReference type="NCBI Taxonomy" id="395963"/>
    <lineage>
        <taxon>Bacteria</taxon>
        <taxon>Pseudomonadati</taxon>
        <taxon>Pseudomonadota</taxon>
        <taxon>Alphaproteobacteria</taxon>
        <taxon>Hyphomicrobiales</taxon>
        <taxon>Beijerinckiaceae</taxon>
        <taxon>Beijerinckia</taxon>
    </lineage>
</organism>
<keyword evidence="3" id="KW-1185">Reference proteome</keyword>
<dbReference type="AlphaFoldDB" id="B2IL85"/>
<proteinExistence type="predicted"/>